<reference evidence="1" key="1">
    <citation type="submission" date="2025-08" db="UniProtKB">
        <authorList>
            <consortium name="Ensembl"/>
        </authorList>
    </citation>
    <scope>IDENTIFICATION</scope>
</reference>
<dbReference type="Proteomes" id="UP000694621">
    <property type="component" value="Unplaced"/>
</dbReference>
<organism evidence="1 2">
    <name type="scientific">Astyanax mexicanus</name>
    <name type="common">Blind cave fish</name>
    <name type="synonym">Astyanax fasciatus mexicanus</name>
    <dbReference type="NCBI Taxonomy" id="7994"/>
    <lineage>
        <taxon>Eukaryota</taxon>
        <taxon>Metazoa</taxon>
        <taxon>Chordata</taxon>
        <taxon>Craniata</taxon>
        <taxon>Vertebrata</taxon>
        <taxon>Euteleostomi</taxon>
        <taxon>Actinopterygii</taxon>
        <taxon>Neopterygii</taxon>
        <taxon>Teleostei</taxon>
        <taxon>Ostariophysi</taxon>
        <taxon>Characiformes</taxon>
        <taxon>Characoidei</taxon>
        <taxon>Acestrorhamphidae</taxon>
        <taxon>Acestrorhamphinae</taxon>
        <taxon>Astyanax</taxon>
    </lineage>
</organism>
<sequence>MSLFKGFKVVPTYLSKHVSLNCFPSEAQLRSDRFARHVWGKCGLTNFQKRRAAWLEHQTGESKKRKMFSDILE</sequence>
<dbReference type="AlphaFoldDB" id="A0A8B9JAY5"/>
<proteinExistence type="predicted"/>
<evidence type="ECO:0000313" key="1">
    <source>
        <dbReference type="Ensembl" id="ENSAMXP00005014698.1"/>
    </source>
</evidence>
<dbReference type="Ensembl" id="ENSAMXT00005016278.1">
    <property type="protein sequence ID" value="ENSAMXP00005014698.1"/>
    <property type="gene ID" value="ENSAMXG00005007826.1"/>
</dbReference>
<evidence type="ECO:0000313" key="2">
    <source>
        <dbReference type="Proteomes" id="UP000694621"/>
    </source>
</evidence>
<name>A0A8B9JAY5_ASTMX</name>
<protein>
    <submittedName>
        <fullName evidence="1">Uncharacterized protein</fullName>
    </submittedName>
</protein>
<accession>A0A8B9JAY5</accession>